<organism evidence="3 4">
    <name type="scientific">Stylosanthes scabra</name>
    <dbReference type="NCBI Taxonomy" id="79078"/>
    <lineage>
        <taxon>Eukaryota</taxon>
        <taxon>Viridiplantae</taxon>
        <taxon>Streptophyta</taxon>
        <taxon>Embryophyta</taxon>
        <taxon>Tracheophyta</taxon>
        <taxon>Spermatophyta</taxon>
        <taxon>Magnoliopsida</taxon>
        <taxon>eudicotyledons</taxon>
        <taxon>Gunneridae</taxon>
        <taxon>Pentapetalae</taxon>
        <taxon>rosids</taxon>
        <taxon>fabids</taxon>
        <taxon>Fabales</taxon>
        <taxon>Fabaceae</taxon>
        <taxon>Papilionoideae</taxon>
        <taxon>50 kb inversion clade</taxon>
        <taxon>dalbergioids sensu lato</taxon>
        <taxon>Dalbergieae</taxon>
        <taxon>Pterocarpus clade</taxon>
        <taxon>Stylosanthes</taxon>
    </lineage>
</organism>
<dbReference type="Gene3D" id="3.40.50.620">
    <property type="entry name" value="HUPs"/>
    <property type="match status" value="1"/>
</dbReference>
<proteinExistence type="predicted"/>
<dbReference type="PANTHER" id="PTHR31964:SF124">
    <property type="entry name" value="ADENINE NUCLEOTIDE ALPHA HYDROLASES-LIKE SUPERFAMILY PROTEIN"/>
    <property type="match status" value="1"/>
</dbReference>
<dbReference type="CDD" id="cd23659">
    <property type="entry name" value="USP_At3g01520-like"/>
    <property type="match status" value="1"/>
</dbReference>
<evidence type="ECO:0000259" key="2">
    <source>
        <dbReference type="Pfam" id="PF00582"/>
    </source>
</evidence>
<dbReference type="InterPro" id="IPR014729">
    <property type="entry name" value="Rossmann-like_a/b/a_fold"/>
</dbReference>
<gene>
    <name evidence="3" type="ORF">PIB30_023497</name>
</gene>
<sequence>MMEKTKTSITTTKVVEEVGGGGNNQVREGVVGNTSGGGEERRMKMKVMVAIDESEGSFYALEWALENLFENMASKCFASTAEEARAGLVEDEGGMVFLVHVQPRFVEYGYPIIGPSGNNVEDYVRKSQEEASAAILSRGLQMCKEKKVKAETIILRGDPREMICQAAEQVHVDLLVLGSRGLGTISRLFIGSVSDYCAHNAKVPILIVKPPINKKDSKEH</sequence>
<keyword evidence="4" id="KW-1185">Reference proteome</keyword>
<evidence type="ECO:0000313" key="3">
    <source>
        <dbReference type="EMBL" id="MED6145254.1"/>
    </source>
</evidence>
<reference evidence="3 4" key="1">
    <citation type="journal article" date="2023" name="Plants (Basel)">
        <title>Bridging the Gap: Combining Genomics and Transcriptomics Approaches to Understand Stylosanthes scabra, an Orphan Legume from the Brazilian Caatinga.</title>
        <authorList>
            <person name="Ferreira-Neto J.R.C."/>
            <person name="da Silva M.D."/>
            <person name="Binneck E."/>
            <person name="de Melo N.F."/>
            <person name="da Silva R.H."/>
            <person name="de Melo A.L.T.M."/>
            <person name="Pandolfi V."/>
            <person name="Bustamante F.O."/>
            <person name="Brasileiro-Vidal A.C."/>
            <person name="Benko-Iseppon A.M."/>
        </authorList>
    </citation>
    <scope>NUCLEOTIDE SEQUENCE [LARGE SCALE GENOMIC DNA]</scope>
    <source>
        <tissue evidence="3">Leaves</tissue>
    </source>
</reference>
<protein>
    <recommendedName>
        <fullName evidence="2">UspA domain-containing protein</fullName>
    </recommendedName>
</protein>
<evidence type="ECO:0000313" key="4">
    <source>
        <dbReference type="Proteomes" id="UP001341840"/>
    </source>
</evidence>
<feature type="domain" description="UspA" evidence="2">
    <location>
        <begin position="45"/>
        <end position="209"/>
    </location>
</feature>
<dbReference type="InterPro" id="IPR006016">
    <property type="entry name" value="UspA"/>
</dbReference>
<dbReference type="SUPFAM" id="SSF52402">
    <property type="entry name" value="Adenine nucleotide alpha hydrolases-like"/>
    <property type="match status" value="1"/>
</dbReference>
<name>A0ABU6T971_9FABA</name>
<comment type="caution">
    <text evidence="3">The sequence shown here is derived from an EMBL/GenBank/DDBJ whole genome shotgun (WGS) entry which is preliminary data.</text>
</comment>
<evidence type="ECO:0000256" key="1">
    <source>
        <dbReference type="SAM" id="MobiDB-lite"/>
    </source>
</evidence>
<dbReference type="InterPro" id="IPR006015">
    <property type="entry name" value="Universal_stress_UspA"/>
</dbReference>
<dbReference type="Pfam" id="PF00582">
    <property type="entry name" value="Usp"/>
    <property type="match status" value="1"/>
</dbReference>
<feature type="compositionally biased region" description="Low complexity" evidence="1">
    <location>
        <begin position="24"/>
        <end position="33"/>
    </location>
</feature>
<dbReference type="Proteomes" id="UP001341840">
    <property type="component" value="Unassembled WGS sequence"/>
</dbReference>
<feature type="region of interest" description="Disordered" evidence="1">
    <location>
        <begin position="18"/>
        <end position="38"/>
    </location>
</feature>
<accession>A0ABU6T971</accession>
<dbReference type="EMBL" id="JASCZI010090703">
    <property type="protein sequence ID" value="MED6145254.1"/>
    <property type="molecule type" value="Genomic_DNA"/>
</dbReference>
<dbReference type="PANTHER" id="PTHR31964">
    <property type="entry name" value="ADENINE NUCLEOTIDE ALPHA HYDROLASES-LIKE SUPERFAMILY PROTEIN"/>
    <property type="match status" value="1"/>
</dbReference>
<dbReference type="PRINTS" id="PR01438">
    <property type="entry name" value="UNVRSLSTRESS"/>
</dbReference>